<dbReference type="AlphaFoldDB" id="A0A9R1TUT6"/>
<dbReference type="Proteomes" id="UP000694866">
    <property type="component" value="Unplaced"/>
</dbReference>
<feature type="region of interest" description="Disordered" evidence="2">
    <location>
        <begin position="420"/>
        <end position="441"/>
    </location>
</feature>
<dbReference type="OrthoDB" id="6600770at2759"/>
<organism evidence="3 4">
    <name type="scientific">Fopius arisanus</name>
    <dbReference type="NCBI Taxonomy" id="64838"/>
    <lineage>
        <taxon>Eukaryota</taxon>
        <taxon>Metazoa</taxon>
        <taxon>Ecdysozoa</taxon>
        <taxon>Arthropoda</taxon>
        <taxon>Hexapoda</taxon>
        <taxon>Insecta</taxon>
        <taxon>Pterygota</taxon>
        <taxon>Neoptera</taxon>
        <taxon>Endopterygota</taxon>
        <taxon>Hymenoptera</taxon>
        <taxon>Apocrita</taxon>
        <taxon>Ichneumonoidea</taxon>
        <taxon>Braconidae</taxon>
        <taxon>Opiinae</taxon>
        <taxon>Fopius</taxon>
    </lineage>
</organism>
<evidence type="ECO:0000313" key="3">
    <source>
        <dbReference type="Proteomes" id="UP000694866"/>
    </source>
</evidence>
<feature type="compositionally biased region" description="Basic and acidic residues" evidence="2">
    <location>
        <begin position="268"/>
        <end position="287"/>
    </location>
</feature>
<feature type="coiled-coil region" evidence="1">
    <location>
        <begin position="95"/>
        <end position="156"/>
    </location>
</feature>
<keyword evidence="3" id="KW-1185">Reference proteome</keyword>
<evidence type="ECO:0000256" key="1">
    <source>
        <dbReference type="SAM" id="Coils"/>
    </source>
</evidence>
<dbReference type="GeneID" id="105274158"/>
<name>A0A9R1TUT6_9HYME</name>
<feature type="compositionally biased region" description="Polar residues" evidence="2">
    <location>
        <begin position="420"/>
        <end position="430"/>
    </location>
</feature>
<proteinExistence type="predicted"/>
<feature type="region of interest" description="Disordered" evidence="2">
    <location>
        <begin position="181"/>
        <end position="217"/>
    </location>
</feature>
<evidence type="ECO:0000256" key="2">
    <source>
        <dbReference type="SAM" id="MobiDB-lite"/>
    </source>
</evidence>
<dbReference type="KEGG" id="fas:105274158"/>
<accession>A0A9R1TUT6</accession>
<keyword evidence="1" id="KW-0175">Coiled coil</keyword>
<dbReference type="RefSeq" id="XP_011315351.1">
    <property type="nucleotide sequence ID" value="XM_011317049.1"/>
</dbReference>
<gene>
    <name evidence="4" type="primary">LOC105274158</name>
</gene>
<feature type="compositionally biased region" description="Polar residues" evidence="2">
    <location>
        <begin position="188"/>
        <end position="200"/>
    </location>
</feature>
<protein>
    <submittedName>
        <fullName evidence="4">Uncharacterized protein</fullName>
    </submittedName>
</protein>
<reference evidence="4" key="1">
    <citation type="submission" date="2025-08" db="UniProtKB">
        <authorList>
            <consortium name="RefSeq"/>
        </authorList>
    </citation>
    <scope>IDENTIFICATION</scope>
    <source>
        <strain evidence="4">USDA-PBARC FA_bdor</strain>
        <tissue evidence="4">Whole organism</tissue>
    </source>
</reference>
<evidence type="ECO:0000313" key="4">
    <source>
        <dbReference type="RefSeq" id="XP_011315351.1"/>
    </source>
</evidence>
<sequence length="534" mass="60019">MEENKPKVEFELGREVSPGNFFKSSFARSFVSNCRDMNSLDSDYTDLMNDDNSEKNLSTDTITSNNNYFSLNNFESPTKIFGSIDAFPTKESLVNEADASELNHLRKQCQTLTEENQRLHSVLKTNQAPRIQVMDNVLLQTQVDTLKWQLKQAEANQQMYRSLMRQVARFLDRTKKSLDYVNEKNANRSKGPSARSNRCQSVYIDETSPNSSAVTSPVTSSRFTRAKSVTQIPTNSYSGLREFTWSVLRRNDPAHCTPPRVKNDLKTKEDLNKTHDGVVYRRPTKDGDADEDEDHVPTEKLSQEAFRLMRTVESLLSMRHPDLAIVSSSSFSSTFSSASSSSCASSTHEHAIDDDNNNIASQFHNDSKGANSTLISNCSFIDDELSFGSLNSTFLNAECKTITENEVKINSPLSSISKQLFKQTGSSTPRPKSKKTVKDDRLTTLKDDKTNNVNCRDDESGFSSMNSFQDVGLPTVLSPIKGCHTEIGLPRVPIDKTKHRRWSSTPVELQTLLKKYTNGFLPNRSNVESLSVWV</sequence>
<feature type="compositionally biased region" description="Polar residues" evidence="2">
    <location>
        <begin position="207"/>
        <end position="217"/>
    </location>
</feature>
<feature type="region of interest" description="Disordered" evidence="2">
    <location>
        <begin position="268"/>
        <end position="300"/>
    </location>
</feature>